<feature type="compositionally biased region" description="Low complexity" evidence="5">
    <location>
        <begin position="1374"/>
        <end position="1387"/>
    </location>
</feature>
<dbReference type="Pfam" id="PF18334">
    <property type="entry name" value="XRN1_D2_D3"/>
    <property type="match status" value="1"/>
</dbReference>
<dbReference type="Pfam" id="PF03159">
    <property type="entry name" value="XRN_N"/>
    <property type="match status" value="1"/>
</dbReference>
<evidence type="ECO:0000256" key="5">
    <source>
        <dbReference type="SAM" id="MobiDB-lite"/>
    </source>
</evidence>
<feature type="region of interest" description="Disordered" evidence="5">
    <location>
        <begin position="1833"/>
        <end position="1945"/>
    </location>
</feature>
<proteinExistence type="inferred from homology"/>
<dbReference type="Pfam" id="PF18332">
    <property type="entry name" value="XRN1_D1"/>
    <property type="match status" value="1"/>
</dbReference>
<dbReference type="Pfam" id="PF18129">
    <property type="entry name" value="SH3_12"/>
    <property type="match status" value="1"/>
</dbReference>
<feature type="compositionally biased region" description="Basic residues" evidence="5">
    <location>
        <begin position="1932"/>
        <end position="1945"/>
    </location>
</feature>
<feature type="compositionally biased region" description="Polar residues" evidence="5">
    <location>
        <begin position="1319"/>
        <end position="1333"/>
    </location>
</feature>
<feature type="domain" description="5'-3' exoribonuclease 1 SH3-like" evidence="8">
    <location>
        <begin position="1113"/>
        <end position="1185"/>
    </location>
</feature>
<protein>
    <submittedName>
        <fullName evidence="11">Uncharacterized protein</fullName>
    </submittedName>
</protein>
<dbReference type="InterPro" id="IPR041385">
    <property type="entry name" value="SH3_12"/>
</dbReference>
<keyword evidence="3" id="KW-0269">Exonuclease</keyword>
<dbReference type="GO" id="GO:0004534">
    <property type="term" value="F:5'-3' RNA exonuclease activity"/>
    <property type="evidence" value="ECO:0007669"/>
    <property type="project" value="TreeGrafter"/>
</dbReference>
<dbReference type="EMBL" id="CAXITT010000261">
    <property type="protein sequence ID" value="CAL1537410.1"/>
    <property type="molecule type" value="Genomic_DNA"/>
</dbReference>
<dbReference type="Gene3D" id="2.30.30.750">
    <property type="match status" value="1"/>
</dbReference>
<dbReference type="GO" id="GO:0003723">
    <property type="term" value="F:RNA binding"/>
    <property type="evidence" value="ECO:0007669"/>
    <property type="project" value="TreeGrafter"/>
</dbReference>
<reference evidence="11 12" key="1">
    <citation type="submission" date="2024-04" db="EMBL/GenBank/DDBJ databases">
        <authorList>
            <consortium name="Genoscope - CEA"/>
            <person name="William W."/>
        </authorList>
    </citation>
    <scope>NUCLEOTIDE SEQUENCE [LARGE SCALE GENOMIC DNA]</scope>
</reference>
<evidence type="ECO:0000259" key="10">
    <source>
        <dbReference type="Pfam" id="PF18334"/>
    </source>
</evidence>
<dbReference type="CDD" id="cd18673">
    <property type="entry name" value="PIN_XRN1-2-like"/>
    <property type="match status" value="1"/>
</dbReference>
<dbReference type="InterPro" id="IPR047008">
    <property type="entry name" value="XRN1_SH3_sf"/>
</dbReference>
<feature type="compositionally biased region" description="Polar residues" evidence="5">
    <location>
        <begin position="1523"/>
        <end position="1536"/>
    </location>
</feature>
<organism evidence="11 12">
    <name type="scientific">Lymnaea stagnalis</name>
    <name type="common">Great pond snail</name>
    <name type="synonym">Helix stagnalis</name>
    <dbReference type="NCBI Taxonomy" id="6523"/>
    <lineage>
        <taxon>Eukaryota</taxon>
        <taxon>Metazoa</taxon>
        <taxon>Spiralia</taxon>
        <taxon>Lophotrochozoa</taxon>
        <taxon>Mollusca</taxon>
        <taxon>Gastropoda</taxon>
        <taxon>Heterobranchia</taxon>
        <taxon>Euthyneura</taxon>
        <taxon>Panpulmonata</taxon>
        <taxon>Hygrophila</taxon>
        <taxon>Lymnaeoidea</taxon>
        <taxon>Lymnaeidae</taxon>
        <taxon>Lymnaea</taxon>
    </lineage>
</organism>
<evidence type="ECO:0000256" key="1">
    <source>
        <dbReference type="ARBA" id="ARBA00022722"/>
    </source>
</evidence>
<feature type="compositionally biased region" description="Acidic residues" evidence="5">
    <location>
        <begin position="415"/>
        <end position="447"/>
    </location>
</feature>
<dbReference type="InterPro" id="IPR041412">
    <property type="entry name" value="Xrn1_helical"/>
</dbReference>
<dbReference type="PANTHER" id="PTHR12341">
    <property type="entry name" value="5'-&gt;3' EXORIBONUCLEASE"/>
    <property type="match status" value="1"/>
</dbReference>
<feature type="region of interest" description="Disordered" evidence="5">
    <location>
        <begin position="1374"/>
        <end position="1404"/>
    </location>
</feature>
<feature type="region of interest" description="Disordered" evidence="5">
    <location>
        <begin position="412"/>
        <end position="447"/>
    </location>
</feature>
<feature type="domain" description="5'-3' exoribonuclease 1 D1" evidence="9">
    <location>
        <begin position="672"/>
        <end position="864"/>
    </location>
</feature>
<keyword evidence="1" id="KW-0540">Nuclease</keyword>
<feature type="compositionally biased region" description="Low complexity" evidence="5">
    <location>
        <begin position="1227"/>
        <end position="1236"/>
    </location>
</feature>
<feature type="compositionally biased region" description="Low complexity" evidence="5">
    <location>
        <begin position="1513"/>
        <end position="1522"/>
    </location>
</feature>
<dbReference type="FunFam" id="3.40.50.12390:FF:000002">
    <property type="entry name" value="5'-3' exoribonuclease 1"/>
    <property type="match status" value="1"/>
</dbReference>
<evidence type="ECO:0000259" key="7">
    <source>
        <dbReference type="Pfam" id="PF17846"/>
    </source>
</evidence>
<dbReference type="InterPro" id="IPR027073">
    <property type="entry name" value="5_3_exoribonuclease"/>
</dbReference>
<feature type="region of interest" description="Disordered" evidence="5">
    <location>
        <begin position="1751"/>
        <end position="1807"/>
    </location>
</feature>
<dbReference type="Proteomes" id="UP001497497">
    <property type="component" value="Unassembled WGS sequence"/>
</dbReference>
<evidence type="ECO:0000256" key="4">
    <source>
        <dbReference type="ARBA" id="ARBA00038299"/>
    </source>
</evidence>
<keyword evidence="12" id="KW-1185">Reference proteome</keyword>
<dbReference type="Pfam" id="PF17846">
    <property type="entry name" value="XRN_M"/>
    <property type="match status" value="1"/>
</dbReference>
<feature type="compositionally biased region" description="Low complexity" evidence="5">
    <location>
        <begin position="1904"/>
        <end position="1923"/>
    </location>
</feature>
<dbReference type="Gene3D" id="2.170.260.40">
    <property type="match status" value="1"/>
</dbReference>
<feature type="region of interest" description="Disordered" evidence="5">
    <location>
        <begin position="1313"/>
        <end position="1339"/>
    </location>
</feature>
<keyword evidence="2" id="KW-0378">Hydrolase</keyword>
<sequence>MGVPKFYRWISERYPCLSEVVKEFQLPEFDNLYLDMNGVIHVCSHPDDENPHFRITEEKIFKDICHYIDFLFRMIKPKKVFFMAVDGVAPRAKMNQQRGRRFRSAREAELLIQKAQERGETLPTEQRFDSNCITPGTPFMVRLQDHLKYFVVDKITHDPLWQGPKVYLSGHETPGEGEHKIMDYIRYSKSQSDHDPDTRHCLYGLDADLIMLGLTSHEPHFSLLREEVRFGGRKDKNKRPVTPEETTFHLLHLSLMRDYLSYEFSSLKGKLPFEWNLENIIDDWILMGFLVGNDFIPHLPHLHIHADALPLLWRTYMNVLPQLDGYINEAGHLNLPRFEKYMAELSKFDEDTFESAFSDLRYLESKLGGKSINESAGASRQAGKLKKLKPFIVKQDGVPFAALEDESKNNVLDVLPDEDSGNTDDDSDADDEQEDDDEDLSDEDEEDYNTFGDEFRLHKRDYYMNKMSYTEVTPNVLEEQAHGYVIAIQWILLYYFDGCPSWSWFYPHHYAPYISDVRGFSDMTITFDLSKPFLPFHQLMAVLPAASKELLPLPLQLLMTDSNSPIVDFYPVNFETDLNGKQQDWEAVVLIPFIEEKRLLETIASKEHLLTKEERERNRHGPHFLYYFTPDNQGFYPSSLPGVFPDLHLTRAKVTELDKDMFRIDVNRLRKGLLDSVRLHVYFPGFPKLRFLPHTHELAKCGCKVFQHNSRGENMLLRIQSKEGLKLEEIADELLGKETYVGWPHLHEAKVIAVANETFKIELLEEFNKKGKKEAAAISFSRKKLTAAESAVVGREAISIKERHMDRFAIDVGNTEIVIYASPLTGKMYTYGALGTVTLEKQFASNVAPYLHQMTVKDLEVDDKGPELLKTLDEVFPPGCDIFMIGTPHYGAQGKVKEILHEHGRIRICLDVKEEPDFRCLGNSITSEKYLNNYQAAQQIGIDGHIMSRITGSVFVEKSGPHGGKANIGLNLKFTKREEEVPGYTKKLDEGWVYSFKCVKAVEEYIDRFPDLWLSIQQQKSNSDIYTEAKLFPEGSSSKLSDVIKYLEDLPCTKAPRMKFGAEILSEDRVKEIEEMTAALNPVPDIVKMKVKPRLLFRPMANQGSLVPDPDADFFLYDRIVVVKAGYSVPFGKRGTIIGIPKEDDGGITPHSLYDVVFDEPFLGGINLRCSQNKGYRVPGSAMLNLTFGEFRKSVSLDQRAALSRNSARMQQTHSSERSSYNGHGSGFSSSQNNNNAMGQRQPYGDRGGGAYSDRTALWKQQQQQYSSRSFQNSQFHQQPVRWENGQPTFGQVFGFQSQGAGKSQGVTPPKFVTPKVQGPQTVMHNTTTTQDNRGGAENSEFDSIWKNLQSHKHLTQGSKSSEPLPQLQGLSALQQQKDQPALQQPLTPQNAPHPRPIFSVPGNVIPASSPAVTSAGTHSLTPVSVQSLFDNASRQKTVPEPREGPENAEFLAMFNTLKFTAEAKQSSNVNAAVTSLPSSVTVPRDTKSSADLALKQLLKIGVEATAPQTLATATTTASETTPSVLHRQQSPNIAQQAPAVSAVLPTGQSESRKSPGIPPACMRQVSLQELFDEAKNHQQLKQPPVSESPKSGQTSSQVTENRDPIAELEVFCKTRLNQGTPQFDYKTQPKQNGYIANVILSNGHRFEGSLCKTRAEAAKSAASMALLCLNSRPNLNHPLLTGFMPGAQRPNVNRFFSINSAFSPIGLPGPNPSLLPRHPPVSAPMLLTPQHFINQPPPSITMHHLFQQQQQIPYQSTGHHTQNFGREHPNRHPQQRGPQNPSPHSFQGQAIQGHLNGGSSQSGSNFSMAAMTQAPTTTGSSSVSQQFIPLQVSRNQKHPNKRRESESDSQSVGDAVTHTVSSSHHEELLTKETATPGPPSQPAGNIDPTAGWKENTDRNGMLSHGSQPSVPSSSIAVPGAPSRSSVQSGDKKKKSRIAAKFVKK</sequence>
<dbReference type="InterPro" id="IPR047007">
    <property type="entry name" value="XRN1_D1_sf"/>
</dbReference>
<evidence type="ECO:0000313" key="11">
    <source>
        <dbReference type="EMBL" id="CAL1537410.1"/>
    </source>
</evidence>
<evidence type="ECO:0000259" key="8">
    <source>
        <dbReference type="Pfam" id="PF18129"/>
    </source>
</evidence>
<dbReference type="GO" id="GO:0016075">
    <property type="term" value="P:rRNA catabolic process"/>
    <property type="evidence" value="ECO:0007669"/>
    <property type="project" value="TreeGrafter"/>
</dbReference>
<dbReference type="Gene3D" id="3.40.50.12390">
    <property type="match status" value="1"/>
</dbReference>
<feature type="compositionally biased region" description="Polar residues" evidence="5">
    <location>
        <begin position="1849"/>
        <end position="1863"/>
    </location>
</feature>
<comment type="similarity">
    <text evidence="4">Belongs to the 5'-3' exonuclease family.</text>
</comment>
<feature type="region of interest" description="Disordered" evidence="5">
    <location>
        <begin position="1578"/>
        <end position="1605"/>
    </location>
</feature>
<evidence type="ECO:0000313" key="12">
    <source>
        <dbReference type="Proteomes" id="UP001497497"/>
    </source>
</evidence>
<feature type="compositionally biased region" description="Polar residues" evidence="5">
    <location>
        <begin position="1751"/>
        <end position="1765"/>
    </location>
</feature>
<dbReference type="GO" id="GO:0005634">
    <property type="term" value="C:nucleus"/>
    <property type="evidence" value="ECO:0007669"/>
    <property type="project" value="TreeGrafter"/>
</dbReference>
<evidence type="ECO:0000256" key="3">
    <source>
        <dbReference type="ARBA" id="ARBA00022839"/>
    </source>
</evidence>
<feature type="domain" description="Xrn1 helical" evidence="7">
    <location>
        <begin position="275"/>
        <end position="628"/>
    </location>
</feature>
<name>A0AAV2HTG3_LYMST</name>
<feature type="compositionally biased region" description="Polar residues" evidence="5">
    <location>
        <begin position="1204"/>
        <end position="1221"/>
    </location>
</feature>
<feature type="region of interest" description="Disordered" evidence="5">
    <location>
        <begin position="1203"/>
        <end position="1252"/>
    </location>
</feature>
<feature type="region of interest" description="Disordered" evidence="5">
    <location>
        <begin position="1513"/>
        <end position="1560"/>
    </location>
</feature>
<comment type="caution">
    <text evidence="11">The sequence shown here is derived from an EMBL/GenBank/DDBJ whole genome shotgun (WGS) entry which is preliminary data.</text>
</comment>
<dbReference type="InterPro" id="IPR041106">
    <property type="entry name" value="XRN1_D2_D3"/>
</dbReference>
<evidence type="ECO:0000259" key="6">
    <source>
        <dbReference type="Pfam" id="PF03159"/>
    </source>
</evidence>
<dbReference type="Gene3D" id="1.25.40.1050">
    <property type="match status" value="1"/>
</dbReference>
<evidence type="ECO:0000259" key="9">
    <source>
        <dbReference type="Pfam" id="PF18332"/>
    </source>
</evidence>
<feature type="compositionally biased region" description="Polar residues" evidence="5">
    <location>
        <begin position="1589"/>
        <end position="1600"/>
    </location>
</feature>
<evidence type="ECO:0000256" key="2">
    <source>
        <dbReference type="ARBA" id="ARBA00022801"/>
    </source>
</evidence>
<feature type="domain" description="Xrn1 N-terminal" evidence="6">
    <location>
        <begin position="1"/>
        <end position="227"/>
    </location>
</feature>
<dbReference type="InterPro" id="IPR004859">
    <property type="entry name" value="Xrn1_N"/>
</dbReference>
<feature type="compositionally biased region" description="Polar residues" evidence="5">
    <location>
        <begin position="1777"/>
        <end position="1791"/>
    </location>
</feature>
<accession>A0AAV2HTG3</accession>
<feature type="domain" description="Exoribonuclease Xrn1 D2/D3" evidence="10">
    <location>
        <begin position="872"/>
        <end position="1081"/>
    </location>
</feature>
<gene>
    <name evidence="11" type="ORF">GSLYS_00011323001</name>
</gene>
<dbReference type="GO" id="GO:0000956">
    <property type="term" value="P:nuclear-transcribed mRNA catabolic process"/>
    <property type="evidence" value="ECO:0007669"/>
    <property type="project" value="TreeGrafter"/>
</dbReference>
<dbReference type="InterPro" id="IPR040992">
    <property type="entry name" value="XRN1_D1"/>
</dbReference>
<dbReference type="PANTHER" id="PTHR12341:SF7">
    <property type="entry name" value="5'-3' EXORIBONUCLEASE 1"/>
    <property type="match status" value="1"/>
</dbReference>